<dbReference type="PANTHER" id="PTHR43385:SF1">
    <property type="entry name" value="RIBOFLAVIN TRANSPORTER RIBJ"/>
    <property type="match status" value="1"/>
</dbReference>
<dbReference type="PROSITE" id="PS50850">
    <property type="entry name" value="MFS"/>
    <property type="match status" value="1"/>
</dbReference>
<dbReference type="SUPFAM" id="SSF103473">
    <property type="entry name" value="MFS general substrate transporter"/>
    <property type="match status" value="1"/>
</dbReference>
<gene>
    <name evidence="8" type="ORF">ACFPYK_13775</name>
</gene>
<keyword evidence="9" id="KW-1185">Reference proteome</keyword>
<feature type="transmembrane region" description="Helical" evidence="6">
    <location>
        <begin position="287"/>
        <end position="305"/>
    </location>
</feature>
<dbReference type="Proteomes" id="UP001596097">
    <property type="component" value="Unassembled WGS sequence"/>
</dbReference>
<keyword evidence="3 6" id="KW-0812">Transmembrane</keyword>
<evidence type="ECO:0000256" key="1">
    <source>
        <dbReference type="ARBA" id="ARBA00004651"/>
    </source>
</evidence>
<dbReference type="Pfam" id="PF07690">
    <property type="entry name" value="MFS_1"/>
    <property type="match status" value="1"/>
</dbReference>
<comment type="subcellular location">
    <subcellularLocation>
        <location evidence="1">Cell membrane</location>
        <topology evidence="1">Multi-pass membrane protein</topology>
    </subcellularLocation>
</comment>
<feature type="transmembrane region" description="Helical" evidence="6">
    <location>
        <begin position="109"/>
        <end position="133"/>
    </location>
</feature>
<dbReference type="Gene3D" id="1.20.1250.20">
    <property type="entry name" value="MFS general substrate transporter like domains"/>
    <property type="match status" value="1"/>
</dbReference>
<feature type="domain" description="Major facilitator superfamily (MFS) profile" evidence="7">
    <location>
        <begin position="221"/>
        <end position="404"/>
    </location>
</feature>
<evidence type="ECO:0000256" key="4">
    <source>
        <dbReference type="ARBA" id="ARBA00022989"/>
    </source>
</evidence>
<feature type="transmembrane region" description="Helical" evidence="6">
    <location>
        <begin position="50"/>
        <end position="74"/>
    </location>
</feature>
<evidence type="ECO:0000256" key="5">
    <source>
        <dbReference type="ARBA" id="ARBA00023136"/>
    </source>
</evidence>
<feature type="transmembrane region" description="Helical" evidence="6">
    <location>
        <begin position="176"/>
        <end position="194"/>
    </location>
</feature>
<reference evidence="9" key="1">
    <citation type="journal article" date="2019" name="Int. J. Syst. Evol. Microbiol.">
        <title>The Global Catalogue of Microorganisms (GCM) 10K type strain sequencing project: providing services to taxonomists for standard genome sequencing and annotation.</title>
        <authorList>
            <consortium name="The Broad Institute Genomics Platform"/>
            <consortium name="The Broad Institute Genome Sequencing Center for Infectious Disease"/>
            <person name="Wu L."/>
            <person name="Ma J."/>
        </authorList>
    </citation>
    <scope>NUCLEOTIDE SEQUENCE [LARGE SCALE GENOMIC DNA]</scope>
    <source>
        <strain evidence="9">CGMCC 4.7198</strain>
    </source>
</reference>
<keyword evidence="4 6" id="KW-1133">Transmembrane helix</keyword>
<evidence type="ECO:0000256" key="6">
    <source>
        <dbReference type="SAM" id="Phobius"/>
    </source>
</evidence>
<feature type="transmembrane region" description="Helical" evidence="6">
    <location>
        <begin position="377"/>
        <end position="397"/>
    </location>
</feature>
<evidence type="ECO:0000313" key="9">
    <source>
        <dbReference type="Proteomes" id="UP001596097"/>
    </source>
</evidence>
<evidence type="ECO:0000259" key="7">
    <source>
        <dbReference type="PROSITE" id="PS50850"/>
    </source>
</evidence>
<dbReference type="PANTHER" id="PTHR43385">
    <property type="entry name" value="RIBOFLAVIN TRANSPORTER RIBJ"/>
    <property type="match status" value="1"/>
</dbReference>
<keyword evidence="2" id="KW-0813">Transport</keyword>
<feature type="transmembrane region" description="Helical" evidence="6">
    <location>
        <begin position="221"/>
        <end position="244"/>
    </location>
</feature>
<dbReference type="InterPro" id="IPR020846">
    <property type="entry name" value="MFS_dom"/>
</dbReference>
<dbReference type="InterPro" id="IPR011701">
    <property type="entry name" value="MFS"/>
</dbReference>
<dbReference type="InterPro" id="IPR052983">
    <property type="entry name" value="MFS_Riboflavin_Transporter"/>
</dbReference>
<evidence type="ECO:0000256" key="3">
    <source>
        <dbReference type="ARBA" id="ARBA00022692"/>
    </source>
</evidence>
<dbReference type="RefSeq" id="WP_194842881.1">
    <property type="nucleotide sequence ID" value="NZ_JBHSQL010000010.1"/>
</dbReference>
<feature type="transmembrane region" description="Helical" evidence="6">
    <location>
        <begin position="346"/>
        <end position="365"/>
    </location>
</feature>
<feature type="transmembrane region" description="Helical" evidence="6">
    <location>
        <begin position="19"/>
        <end position="38"/>
    </location>
</feature>
<comment type="caution">
    <text evidence="8">The sequence shown here is derived from an EMBL/GenBank/DDBJ whole genome shotgun (WGS) entry which is preliminary data.</text>
</comment>
<protein>
    <submittedName>
        <fullName evidence="8">MFS transporter</fullName>
    </submittedName>
</protein>
<keyword evidence="5 6" id="KW-0472">Membrane</keyword>
<organism evidence="8 9">
    <name type="scientific">Mumia xiangluensis</name>
    <dbReference type="NCBI Taxonomy" id="1678900"/>
    <lineage>
        <taxon>Bacteria</taxon>
        <taxon>Bacillati</taxon>
        <taxon>Actinomycetota</taxon>
        <taxon>Actinomycetes</taxon>
        <taxon>Propionibacteriales</taxon>
        <taxon>Nocardioidaceae</taxon>
        <taxon>Mumia</taxon>
    </lineage>
</organism>
<accession>A0ABW1QP16</accession>
<feature type="transmembrane region" description="Helical" evidence="6">
    <location>
        <begin position="145"/>
        <end position="170"/>
    </location>
</feature>
<dbReference type="InterPro" id="IPR036259">
    <property type="entry name" value="MFS_trans_sf"/>
</dbReference>
<evidence type="ECO:0000313" key="8">
    <source>
        <dbReference type="EMBL" id="MFC6150462.1"/>
    </source>
</evidence>
<dbReference type="EMBL" id="JBHSQL010000010">
    <property type="protein sequence ID" value="MFC6150462.1"/>
    <property type="molecule type" value="Genomic_DNA"/>
</dbReference>
<proteinExistence type="predicted"/>
<sequence length="404" mass="41424">MAELATDERVLPTPALRRVTAVLCATEIVSWGVLYYAFPVVLADLVADTGWPMGAVVAAFSLSQVVAGVTGVGVGRWIDAHGPRGVMTAGSGLAVVAVAGMAATQNLAWFVAAWLMVGVACAATLYAPAFAALTHWGGADRVKALTAVTLVAGLASTVFAPLTAVLLGPLGWRDTYGVLAAILLITVPMHWWGLRHPWPGPHHRAEPTAGLDGPPVWRSGAFLALTAAICLAAAAIYAGVINLVPMLLERGLSTESAAVVLGVGGVGQVCGRLGYRRLEAATSVRTRTTLVVAAVAATTLLLAVVPGPYALLAVVSFLAGTARGACTLIQATAVTDRWGVHRYGTLNGLLSAPLMFAVALSPWLGTVLAENLGGYPAAFGVLAGLAVAATLLTPLTMPRRPVLP</sequence>
<evidence type="ECO:0000256" key="2">
    <source>
        <dbReference type="ARBA" id="ARBA00022448"/>
    </source>
</evidence>
<name>A0ABW1QP16_9ACTN</name>